<dbReference type="Pfam" id="PF16131">
    <property type="entry name" value="Torus"/>
    <property type="match status" value="1"/>
</dbReference>
<feature type="compositionally biased region" description="Polar residues" evidence="5">
    <location>
        <begin position="29"/>
        <end position="38"/>
    </location>
</feature>
<keyword evidence="3 4" id="KW-0862">Zinc</keyword>
<evidence type="ECO:0000256" key="5">
    <source>
        <dbReference type="SAM" id="MobiDB-lite"/>
    </source>
</evidence>
<feature type="region of interest" description="Disordered" evidence="5">
    <location>
        <begin position="1"/>
        <end position="99"/>
    </location>
</feature>
<proteinExistence type="predicted"/>
<evidence type="ECO:0000313" key="8">
    <source>
        <dbReference type="Proteomes" id="UP000242188"/>
    </source>
</evidence>
<feature type="region of interest" description="Disordered" evidence="5">
    <location>
        <begin position="159"/>
        <end position="255"/>
    </location>
</feature>
<keyword evidence="2 4" id="KW-0863">Zinc-finger</keyword>
<sequence>MATLVADYGDSGEDSDIDSAVIEDDRISSNHSSASPVTLPTEPRKSVNYFQGGDSDSTSSDEGDHQSKGQETGSKGDNQYKLPNPLADNLPIPDLGDLKDSQSVFSNKYELAEKAKNSILEQHVKMTEARKQAKKNVCFKFQRGKCKFGKNCKFSHDRGSDIVGNSVKQDEEKPPTEADVSSGFSGAGRSVYLNPNTGYGDPLPPLDAADDDSYMAGAKRKKRAGLSEHLMPSKKAMSSLDRQRLHERPWTMKNK</sequence>
<name>A0A210PV97_MIZYE</name>
<evidence type="ECO:0000259" key="6">
    <source>
        <dbReference type="PROSITE" id="PS50103"/>
    </source>
</evidence>
<accession>A0A210PV97</accession>
<evidence type="ECO:0000256" key="2">
    <source>
        <dbReference type="ARBA" id="ARBA00022771"/>
    </source>
</evidence>
<dbReference type="OrthoDB" id="336321at2759"/>
<feature type="domain" description="C3H1-type" evidence="6">
    <location>
        <begin position="132"/>
        <end position="159"/>
    </location>
</feature>
<dbReference type="SUPFAM" id="SSF90229">
    <property type="entry name" value="CCCH zinc finger"/>
    <property type="match status" value="1"/>
</dbReference>
<dbReference type="STRING" id="6573.A0A210PV97"/>
<dbReference type="Gene3D" id="4.10.1000.10">
    <property type="entry name" value="Zinc finger, CCCH-type"/>
    <property type="match status" value="1"/>
</dbReference>
<protein>
    <recommendedName>
        <fullName evidence="6">C3H1-type domain-containing protein</fullName>
    </recommendedName>
</protein>
<dbReference type="PROSITE" id="PS50103">
    <property type="entry name" value="ZF_C3H1"/>
    <property type="match status" value="1"/>
</dbReference>
<evidence type="ECO:0000256" key="3">
    <source>
        <dbReference type="ARBA" id="ARBA00022833"/>
    </source>
</evidence>
<evidence type="ECO:0000313" key="7">
    <source>
        <dbReference type="EMBL" id="OWF40417.1"/>
    </source>
</evidence>
<dbReference type="SMART" id="SM00356">
    <property type="entry name" value="ZnF_C3H1"/>
    <property type="match status" value="1"/>
</dbReference>
<comment type="caution">
    <text evidence="7">The sequence shown here is derived from an EMBL/GenBank/DDBJ whole genome shotgun (WGS) entry which is preliminary data.</text>
</comment>
<feature type="zinc finger region" description="C3H1-type" evidence="4">
    <location>
        <begin position="132"/>
        <end position="159"/>
    </location>
</feature>
<dbReference type="InterPro" id="IPR000571">
    <property type="entry name" value="Znf_CCCH"/>
</dbReference>
<keyword evidence="1 4" id="KW-0479">Metal-binding</keyword>
<dbReference type="InterPro" id="IPR036855">
    <property type="entry name" value="Znf_CCCH_sf"/>
</dbReference>
<reference evidence="7 8" key="1">
    <citation type="journal article" date="2017" name="Nat. Ecol. Evol.">
        <title>Scallop genome provides insights into evolution of bilaterian karyotype and development.</title>
        <authorList>
            <person name="Wang S."/>
            <person name="Zhang J."/>
            <person name="Jiao W."/>
            <person name="Li J."/>
            <person name="Xun X."/>
            <person name="Sun Y."/>
            <person name="Guo X."/>
            <person name="Huan P."/>
            <person name="Dong B."/>
            <person name="Zhang L."/>
            <person name="Hu X."/>
            <person name="Sun X."/>
            <person name="Wang J."/>
            <person name="Zhao C."/>
            <person name="Wang Y."/>
            <person name="Wang D."/>
            <person name="Huang X."/>
            <person name="Wang R."/>
            <person name="Lv J."/>
            <person name="Li Y."/>
            <person name="Zhang Z."/>
            <person name="Liu B."/>
            <person name="Lu W."/>
            <person name="Hui Y."/>
            <person name="Liang J."/>
            <person name="Zhou Z."/>
            <person name="Hou R."/>
            <person name="Li X."/>
            <person name="Liu Y."/>
            <person name="Li H."/>
            <person name="Ning X."/>
            <person name="Lin Y."/>
            <person name="Zhao L."/>
            <person name="Xing Q."/>
            <person name="Dou J."/>
            <person name="Li Y."/>
            <person name="Mao J."/>
            <person name="Guo H."/>
            <person name="Dou H."/>
            <person name="Li T."/>
            <person name="Mu C."/>
            <person name="Jiang W."/>
            <person name="Fu Q."/>
            <person name="Fu X."/>
            <person name="Miao Y."/>
            <person name="Liu J."/>
            <person name="Yu Q."/>
            <person name="Li R."/>
            <person name="Liao H."/>
            <person name="Li X."/>
            <person name="Kong Y."/>
            <person name="Jiang Z."/>
            <person name="Chourrout D."/>
            <person name="Li R."/>
            <person name="Bao Z."/>
        </authorList>
    </citation>
    <scope>NUCLEOTIDE SEQUENCE [LARGE SCALE GENOMIC DNA]</scope>
    <source>
        <strain evidence="7 8">PY_sf001</strain>
    </source>
</reference>
<evidence type="ECO:0000256" key="1">
    <source>
        <dbReference type="ARBA" id="ARBA00022723"/>
    </source>
</evidence>
<dbReference type="GO" id="GO:0008270">
    <property type="term" value="F:zinc ion binding"/>
    <property type="evidence" value="ECO:0007669"/>
    <property type="project" value="UniProtKB-KW"/>
</dbReference>
<organism evidence="7 8">
    <name type="scientific">Mizuhopecten yessoensis</name>
    <name type="common">Japanese scallop</name>
    <name type="synonym">Patinopecten yessoensis</name>
    <dbReference type="NCBI Taxonomy" id="6573"/>
    <lineage>
        <taxon>Eukaryota</taxon>
        <taxon>Metazoa</taxon>
        <taxon>Spiralia</taxon>
        <taxon>Lophotrochozoa</taxon>
        <taxon>Mollusca</taxon>
        <taxon>Bivalvia</taxon>
        <taxon>Autobranchia</taxon>
        <taxon>Pteriomorphia</taxon>
        <taxon>Pectinida</taxon>
        <taxon>Pectinoidea</taxon>
        <taxon>Pectinidae</taxon>
        <taxon>Mizuhopecten</taxon>
    </lineage>
</organism>
<feature type="compositionally biased region" description="Basic and acidic residues" evidence="5">
    <location>
        <begin position="241"/>
        <end position="255"/>
    </location>
</feature>
<gene>
    <name evidence="7" type="ORF">KP79_PYT16149</name>
</gene>
<evidence type="ECO:0000256" key="4">
    <source>
        <dbReference type="PROSITE-ProRule" id="PRU00723"/>
    </source>
</evidence>
<dbReference type="AlphaFoldDB" id="A0A210PV97"/>
<dbReference type="InterPro" id="IPR032297">
    <property type="entry name" value="Torus"/>
</dbReference>
<dbReference type="EMBL" id="NEDP02005467">
    <property type="protein sequence ID" value="OWF40417.1"/>
    <property type="molecule type" value="Genomic_DNA"/>
</dbReference>
<dbReference type="Proteomes" id="UP000242188">
    <property type="component" value="Unassembled WGS sequence"/>
</dbReference>
<keyword evidence="8" id="KW-1185">Reference proteome</keyword>